<keyword evidence="6 7" id="KW-0472">Membrane</keyword>
<comment type="subcellular location">
    <subcellularLocation>
        <location evidence="1 7">Cell membrane</location>
        <topology evidence="1 7">Multi-pass membrane protein</topology>
    </subcellularLocation>
</comment>
<feature type="transmembrane region" description="Helical" evidence="7">
    <location>
        <begin position="266"/>
        <end position="287"/>
    </location>
</feature>
<proteinExistence type="inferred from homology"/>
<feature type="transmembrane region" description="Helical" evidence="7">
    <location>
        <begin position="34"/>
        <end position="60"/>
    </location>
</feature>
<dbReference type="OrthoDB" id="9797472at2"/>
<dbReference type="InterPro" id="IPR050366">
    <property type="entry name" value="BP-dependent_transpt_permease"/>
</dbReference>
<dbReference type="Pfam" id="PF12911">
    <property type="entry name" value="OppC_N"/>
    <property type="match status" value="1"/>
</dbReference>
<evidence type="ECO:0000313" key="10">
    <source>
        <dbReference type="Proteomes" id="UP000316330"/>
    </source>
</evidence>
<evidence type="ECO:0000256" key="7">
    <source>
        <dbReference type="RuleBase" id="RU363032"/>
    </source>
</evidence>
<dbReference type="CDD" id="cd06261">
    <property type="entry name" value="TM_PBP2"/>
    <property type="match status" value="1"/>
</dbReference>
<gene>
    <name evidence="9" type="ORF">FPZ45_01175</name>
</gene>
<dbReference type="InterPro" id="IPR025966">
    <property type="entry name" value="OppC_N"/>
</dbReference>
<evidence type="ECO:0000256" key="4">
    <source>
        <dbReference type="ARBA" id="ARBA00022692"/>
    </source>
</evidence>
<dbReference type="PROSITE" id="PS50928">
    <property type="entry name" value="ABC_TM1"/>
    <property type="match status" value="1"/>
</dbReference>
<keyword evidence="5 7" id="KW-1133">Transmembrane helix</keyword>
<feature type="domain" description="ABC transmembrane type-1" evidence="8">
    <location>
        <begin position="95"/>
        <end position="284"/>
    </location>
</feature>
<keyword evidence="4 7" id="KW-0812">Transmembrane</keyword>
<feature type="transmembrane region" description="Helical" evidence="7">
    <location>
        <begin position="161"/>
        <end position="177"/>
    </location>
</feature>
<feature type="transmembrane region" description="Helical" evidence="7">
    <location>
        <begin position="134"/>
        <end position="155"/>
    </location>
</feature>
<keyword evidence="10" id="KW-1185">Reference proteome</keyword>
<dbReference type="GO" id="GO:0005886">
    <property type="term" value="C:plasma membrane"/>
    <property type="evidence" value="ECO:0007669"/>
    <property type="project" value="UniProtKB-SubCell"/>
</dbReference>
<comment type="caution">
    <text evidence="9">The sequence shown here is derived from an EMBL/GenBank/DDBJ whole genome shotgun (WGS) entry which is preliminary data.</text>
</comment>
<comment type="similarity">
    <text evidence="7">Belongs to the binding-protein-dependent transport system permease family.</text>
</comment>
<dbReference type="Proteomes" id="UP000316330">
    <property type="component" value="Unassembled WGS sequence"/>
</dbReference>
<dbReference type="InterPro" id="IPR035906">
    <property type="entry name" value="MetI-like_sf"/>
</dbReference>
<dbReference type="EMBL" id="VNJJ01000001">
    <property type="protein sequence ID" value="TVY04239.1"/>
    <property type="molecule type" value="Genomic_DNA"/>
</dbReference>
<evidence type="ECO:0000256" key="6">
    <source>
        <dbReference type="ARBA" id="ARBA00023136"/>
    </source>
</evidence>
<feature type="transmembrane region" description="Helical" evidence="7">
    <location>
        <begin position="99"/>
        <end position="122"/>
    </location>
</feature>
<keyword evidence="2 7" id="KW-0813">Transport</keyword>
<dbReference type="PANTHER" id="PTHR43386">
    <property type="entry name" value="OLIGOPEPTIDE TRANSPORT SYSTEM PERMEASE PROTEIN APPC"/>
    <property type="match status" value="1"/>
</dbReference>
<sequence>MMEKKKSSYEIQAAEEGTILPLHSLWRGLRANKLAMAGLTVLVFFIAIAIFAPLITPYAYDQGDLLNTNRPPSYKHWFGTDYGGRDIYTRIVYGARLSLWVGLASVLISVSVGSVMGLLAGYYGRWIDMLNSRLFDILLAFPSILLAIAIVAMLGPSLQNALLSIAIVNVPTFGRLIRSKVVSLKEEDFILAAKSIGMKDRRILFLHILPNCLTPIIVTGTMAIGTAILEAAALGFLGMGAQPPQPEWGKMLADSKDYLLKAPWTVLFPGLSIMLAVIGFNLVGDGLRDISDPRMKRG</sequence>
<protein>
    <submittedName>
        <fullName evidence="9">ABC transporter permease</fullName>
    </submittedName>
</protein>
<dbReference type="SUPFAM" id="SSF161098">
    <property type="entry name" value="MetI-like"/>
    <property type="match status" value="1"/>
</dbReference>
<accession>A0A559JWI1</accession>
<dbReference type="GO" id="GO:0055085">
    <property type="term" value="P:transmembrane transport"/>
    <property type="evidence" value="ECO:0007669"/>
    <property type="project" value="InterPro"/>
</dbReference>
<evidence type="ECO:0000256" key="5">
    <source>
        <dbReference type="ARBA" id="ARBA00022989"/>
    </source>
</evidence>
<organism evidence="9 10">
    <name type="scientific">Cohnella terricola</name>
    <dbReference type="NCBI Taxonomy" id="1289167"/>
    <lineage>
        <taxon>Bacteria</taxon>
        <taxon>Bacillati</taxon>
        <taxon>Bacillota</taxon>
        <taxon>Bacilli</taxon>
        <taxon>Bacillales</taxon>
        <taxon>Paenibacillaceae</taxon>
        <taxon>Cohnella</taxon>
    </lineage>
</organism>
<dbReference type="Gene3D" id="1.10.3720.10">
    <property type="entry name" value="MetI-like"/>
    <property type="match status" value="1"/>
</dbReference>
<evidence type="ECO:0000256" key="1">
    <source>
        <dbReference type="ARBA" id="ARBA00004651"/>
    </source>
</evidence>
<evidence type="ECO:0000313" key="9">
    <source>
        <dbReference type="EMBL" id="TVY04239.1"/>
    </source>
</evidence>
<dbReference type="PANTHER" id="PTHR43386:SF1">
    <property type="entry name" value="D,D-DIPEPTIDE TRANSPORT SYSTEM PERMEASE PROTEIN DDPC-RELATED"/>
    <property type="match status" value="1"/>
</dbReference>
<evidence type="ECO:0000259" key="8">
    <source>
        <dbReference type="PROSITE" id="PS50928"/>
    </source>
</evidence>
<evidence type="ECO:0000256" key="2">
    <source>
        <dbReference type="ARBA" id="ARBA00022448"/>
    </source>
</evidence>
<feature type="transmembrane region" description="Helical" evidence="7">
    <location>
        <begin position="204"/>
        <end position="229"/>
    </location>
</feature>
<dbReference type="InterPro" id="IPR000515">
    <property type="entry name" value="MetI-like"/>
</dbReference>
<keyword evidence="3" id="KW-1003">Cell membrane</keyword>
<dbReference type="AlphaFoldDB" id="A0A559JWI1"/>
<dbReference type="Pfam" id="PF00528">
    <property type="entry name" value="BPD_transp_1"/>
    <property type="match status" value="1"/>
</dbReference>
<name>A0A559JWI1_9BACL</name>
<reference evidence="9 10" key="1">
    <citation type="submission" date="2019-07" db="EMBL/GenBank/DDBJ databases">
        <authorList>
            <person name="Kim J."/>
        </authorList>
    </citation>
    <scope>NUCLEOTIDE SEQUENCE [LARGE SCALE GENOMIC DNA]</scope>
    <source>
        <strain evidence="9 10">G13</strain>
    </source>
</reference>
<evidence type="ECO:0000256" key="3">
    <source>
        <dbReference type="ARBA" id="ARBA00022475"/>
    </source>
</evidence>
<dbReference type="RefSeq" id="WP_144697551.1">
    <property type="nucleotide sequence ID" value="NZ_VNJJ01000001.1"/>
</dbReference>